<keyword evidence="12" id="KW-1133">Transmembrane helix</keyword>
<keyword evidence="9" id="KW-0833">Ubl conjugation pathway</keyword>
<organism evidence="17 18">
    <name type="scientific">Trichosporon asahii var. asahii (strain CBS 8904)</name>
    <name type="common">Yeast</name>
    <dbReference type="NCBI Taxonomy" id="1220162"/>
    <lineage>
        <taxon>Eukaryota</taxon>
        <taxon>Fungi</taxon>
        <taxon>Dikarya</taxon>
        <taxon>Basidiomycota</taxon>
        <taxon>Agaricomycotina</taxon>
        <taxon>Tremellomycetes</taxon>
        <taxon>Trichosporonales</taxon>
        <taxon>Trichosporonaceae</taxon>
        <taxon>Trichosporon</taxon>
    </lineage>
</organism>
<keyword evidence="13" id="KW-0472">Membrane</keyword>
<evidence type="ECO:0000256" key="8">
    <source>
        <dbReference type="ARBA" id="ARBA00022771"/>
    </source>
</evidence>
<dbReference type="eggNOG" id="KOG2879">
    <property type="taxonomic scope" value="Eukaryota"/>
</dbReference>
<comment type="caution">
    <text evidence="17">The sequence shown here is derived from an EMBL/GenBank/DDBJ whole genome shotgun (WGS) entry which is preliminary data.</text>
</comment>
<gene>
    <name evidence="17" type="ORF">A1Q2_00841</name>
</gene>
<name>K1VL38_TRIAC</name>
<evidence type="ECO:0000259" key="16">
    <source>
        <dbReference type="Pfam" id="PF04757"/>
    </source>
</evidence>
<dbReference type="HOGENOM" id="CLU_024591_0_0_1"/>
<keyword evidence="4" id="KW-0813">Transport</keyword>
<evidence type="ECO:0000256" key="3">
    <source>
        <dbReference type="ARBA" id="ARBA00008704"/>
    </source>
</evidence>
<comment type="subcellular location">
    <subcellularLocation>
        <location evidence="1">Peroxisome membrane</location>
        <topology evidence="1">Multi-pass membrane protein</topology>
    </subcellularLocation>
</comment>
<evidence type="ECO:0000256" key="4">
    <source>
        <dbReference type="ARBA" id="ARBA00022448"/>
    </source>
</evidence>
<dbReference type="PANTHER" id="PTHR23350:SF4">
    <property type="entry name" value="PEROXISOME BIOGENESIS FACTOR 2"/>
    <property type="match status" value="1"/>
</dbReference>
<dbReference type="InParanoid" id="K1VL38"/>
<evidence type="ECO:0000256" key="13">
    <source>
        <dbReference type="ARBA" id="ARBA00023136"/>
    </source>
</evidence>
<evidence type="ECO:0000256" key="14">
    <source>
        <dbReference type="ARBA" id="ARBA00023140"/>
    </source>
</evidence>
<evidence type="ECO:0000256" key="7">
    <source>
        <dbReference type="ARBA" id="ARBA00022723"/>
    </source>
</evidence>
<dbReference type="STRING" id="1220162.K1VL38"/>
<accession>K1VL38</accession>
<keyword evidence="14" id="KW-0576">Peroxisome</keyword>
<dbReference type="Pfam" id="PF04757">
    <property type="entry name" value="Pex2_Pex12"/>
    <property type="match status" value="1"/>
</dbReference>
<dbReference type="Proteomes" id="UP000006757">
    <property type="component" value="Unassembled WGS sequence"/>
</dbReference>
<keyword evidence="8" id="KW-0863">Zinc-finger</keyword>
<dbReference type="GO" id="GO:0016740">
    <property type="term" value="F:transferase activity"/>
    <property type="evidence" value="ECO:0007669"/>
    <property type="project" value="UniProtKB-KW"/>
</dbReference>
<evidence type="ECO:0000256" key="9">
    <source>
        <dbReference type="ARBA" id="ARBA00022786"/>
    </source>
</evidence>
<evidence type="ECO:0000256" key="15">
    <source>
        <dbReference type="SAM" id="MobiDB-lite"/>
    </source>
</evidence>
<evidence type="ECO:0000313" key="17">
    <source>
        <dbReference type="EMBL" id="EKD04895.1"/>
    </source>
</evidence>
<dbReference type="InterPro" id="IPR025654">
    <property type="entry name" value="PEX2/10"/>
</dbReference>
<evidence type="ECO:0000313" key="18">
    <source>
        <dbReference type="Proteomes" id="UP000006757"/>
    </source>
</evidence>
<dbReference type="GO" id="GO:0008270">
    <property type="term" value="F:zinc ion binding"/>
    <property type="evidence" value="ECO:0007669"/>
    <property type="project" value="UniProtKB-KW"/>
</dbReference>
<evidence type="ECO:0000256" key="10">
    <source>
        <dbReference type="ARBA" id="ARBA00022833"/>
    </source>
</evidence>
<dbReference type="GO" id="GO:0016567">
    <property type="term" value="P:protein ubiquitination"/>
    <property type="evidence" value="ECO:0007669"/>
    <property type="project" value="UniProtKB-ARBA"/>
</dbReference>
<dbReference type="EMBL" id="AMBO01000187">
    <property type="protein sequence ID" value="EKD04895.1"/>
    <property type="molecule type" value="Genomic_DNA"/>
</dbReference>
<keyword evidence="11" id="KW-0653">Protein transport</keyword>
<keyword evidence="5" id="KW-0808">Transferase</keyword>
<keyword evidence="10" id="KW-0862">Zinc</keyword>
<keyword evidence="7" id="KW-0479">Metal-binding</keyword>
<evidence type="ECO:0000256" key="5">
    <source>
        <dbReference type="ARBA" id="ARBA00022679"/>
    </source>
</evidence>
<feature type="domain" description="Pex N-terminal" evidence="16">
    <location>
        <begin position="50"/>
        <end position="217"/>
    </location>
</feature>
<keyword evidence="18" id="KW-1185">Reference proteome</keyword>
<reference evidence="17 18" key="1">
    <citation type="journal article" date="2012" name="Eukaryot. Cell">
        <title>Genome sequence of the Trichosporon asahii environmental strain CBS 8904.</title>
        <authorList>
            <person name="Yang R.Y."/>
            <person name="Li H.T."/>
            <person name="Zhu H."/>
            <person name="Zhou G.P."/>
            <person name="Wang M."/>
            <person name="Wang L."/>
        </authorList>
    </citation>
    <scope>NUCLEOTIDE SEQUENCE [LARGE SCALE GENOMIC DNA]</scope>
    <source>
        <strain evidence="17 18">CBS 8904</strain>
    </source>
</reference>
<comment type="similarity">
    <text evidence="3">Belongs to the pex2/pex10/pex12 family.</text>
</comment>
<evidence type="ECO:0000256" key="11">
    <source>
        <dbReference type="ARBA" id="ARBA00022927"/>
    </source>
</evidence>
<dbReference type="OrthoDB" id="1701437at2759"/>
<dbReference type="InterPro" id="IPR006845">
    <property type="entry name" value="Pex_N"/>
</dbReference>
<dbReference type="OMA" id="CQPWNGD"/>
<protein>
    <submittedName>
        <fullName evidence="17">Peroxisome assembly protein</fullName>
    </submittedName>
</protein>
<keyword evidence="6" id="KW-0812">Transmembrane</keyword>
<comment type="pathway">
    <text evidence="2">Protein modification; protein ubiquitination.</text>
</comment>
<proteinExistence type="inferred from homology"/>
<evidence type="ECO:0000256" key="1">
    <source>
        <dbReference type="ARBA" id="ARBA00004585"/>
    </source>
</evidence>
<evidence type="ECO:0000256" key="2">
    <source>
        <dbReference type="ARBA" id="ARBA00004906"/>
    </source>
</evidence>
<dbReference type="PANTHER" id="PTHR23350">
    <property type="entry name" value="PEROXISOME ASSEMBLY PROTEIN 10"/>
    <property type="match status" value="1"/>
</dbReference>
<dbReference type="GO" id="GO:0005778">
    <property type="term" value="C:peroxisomal membrane"/>
    <property type="evidence" value="ECO:0007669"/>
    <property type="project" value="UniProtKB-SubCell"/>
</dbReference>
<evidence type="ECO:0000256" key="12">
    <source>
        <dbReference type="ARBA" id="ARBA00022989"/>
    </source>
</evidence>
<sequence>MGEASVSRRQRAYEPRAPLVNQVDADELDDGVVEMLVDGVEKAVCRFKPNIDIKPELTLLLKLLVLGAGVLGPSNASPGAAMQNLRLISSRGPTRPTRRTLLLYLLLHPPLFPAYILQRVRQTALSRQWPDLPAHDWRRRAWRLLTRLETLARAWELAGWTLFLWDGAAPSLLMRILHLRFAPTAPRLARMVSYEFMNRQLVWGVMTEFLMFAVPRIPSLPPALNPATAFAPVRQFLSQPTQIDYAALSASAGELSAARKAGTAAPSSAHSGPFARLPASVCPVCYVRRTEQPQALSGTDIELPSLDNAETEDEDKIFVPAQTDCWGQCMYCYYCVADELARAGKRAEKGEQEKPVWPCLRCGGDVTRAWRATAQETGFIPPTPESSDSDSTPTSEKMGDSYVVVE</sequence>
<feature type="region of interest" description="Disordered" evidence="15">
    <location>
        <begin position="374"/>
        <end position="406"/>
    </location>
</feature>
<dbReference type="GO" id="GO:0016562">
    <property type="term" value="P:protein import into peroxisome matrix, receptor recycling"/>
    <property type="evidence" value="ECO:0007669"/>
    <property type="project" value="UniProtKB-ARBA"/>
</dbReference>
<feature type="compositionally biased region" description="Low complexity" evidence="15">
    <location>
        <begin position="385"/>
        <end position="396"/>
    </location>
</feature>
<evidence type="ECO:0000256" key="6">
    <source>
        <dbReference type="ARBA" id="ARBA00022692"/>
    </source>
</evidence>
<dbReference type="AlphaFoldDB" id="K1VL38"/>